<feature type="transmembrane region" description="Helical" evidence="7">
    <location>
        <begin position="225"/>
        <end position="247"/>
    </location>
</feature>
<dbReference type="OrthoDB" id="420519at2759"/>
<feature type="transmembrane region" description="Helical" evidence="7">
    <location>
        <begin position="415"/>
        <end position="447"/>
    </location>
</feature>
<dbReference type="AlphaFoldDB" id="A0A9W6ZTQ2"/>
<feature type="transmembrane region" description="Helical" evidence="7">
    <location>
        <begin position="298"/>
        <end position="320"/>
    </location>
</feature>
<feature type="transmembrane region" description="Helical" evidence="7">
    <location>
        <begin position="341"/>
        <end position="364"/>
    </location>
</feature>
<dbReference type="Pfam" id="PF04515">
    <property type="entry name" value="Choline_transpo"/>
    <property type="match status" value="1"/>
</dbReference>
<evidence type="ECO:0000256" key="6">
    <source>
        <dbReference type="ARBA" id="ARBA00023180"/>
    </source>
</evidence>
<name>A0A9W6ZTQ2_9STRA</name>
<comment type="caution">
    <text evidence="8">The sequence shown here is derived from an EMBL/GenBank/DDBJ whole genome shotgun (WGS) entry which is preliminary data.</text>
</comment>
<evidence type="ECO:0000256" key="1">
    <source>
        <dbReference type="ARBA" id="ARBA00004141"/>
    </source>
</evidence>
<evidence type="ECO:0000256" key="7">
    <source>
        <dbReference type="RuleBase" id="RU368066"/>
    </source>
</evidence>
<evidence type="ECO:0000313" key="8">
    <source>
        <dbReference type="EMBL" id="GMH60434.1"/>
    </source>
</evidence>
<gene>
    <name evidence="8" type="ORF">TrST_g5657</name>
</gene>
<feature type="transmembrane region" description="Helical" evidence="7">
    <location>
        <begin position="31"/>
        <end position="52"/>
    </location>
</feature>
<dbReference type="GO" id="GO:0005886">
    <property type="term" value="C:plasma membrane"/>
    <property type="evidence" value="ECO:0007669"/>
    <property type="project" value="UniProtKB-SubCell"/>
</dbReference>
<keyword evidence="4 7" id="KW-1133">Transmembrane helix</keyword>
<keyword evidence="3 7" id="KW-0812">Transmembrane</keyword>
<feature type="transmembrane region" description="Helical" evidence="7">
    <location>
        <begin position="565"/>
        <end position="588"/>
    </location>
</feature>
<evidence type="ECO:0000256" key="2">
    <source>
        <dbReference type="ARBA" id="ARBA00007168"/>
    </source>
</evidence>
<dbReference type="PANTHER" id="PTHR12385">
    <property type="entry name" value="CHOLINE TRANSPORTER-LIKE (SLC FAMILY 44)"/>
    <property type="match status" value="1"/>
</dbReference>
<protein>
    <recommendedName>
        <fullName evidence="7">Choline transporter-like protein</fullName>
    </recommendedName>
</protein>
<dbReference type="InterPro" id="IPR007603">
    <property type="entry name" value="Choline_transptr-like"/>
</dbReference>
<accession>A0A9W6ZTQ2</accession>
<keyword evidence="9" id="KW-1185">Reference proteome</keyword>
<dbReference type="GO" id="GO:0022857">
    <property type="term" value="F:transmembrane transporter activity"/>
    <property type="evidence" value="ECO:0007669"/>
    <property type="project" value="UniProtKB-UniRule"/>
</dbReference>
<proteinExistence type="inferred from homology"/>
<organism evidence="8 9">
    <name type="scientific">Triparma strigata</name>
    <dbReference type="NCBI Taxonomy" id="1606541"/>
    <lineage>
        <taxon>Eukaryota</taxon>
        <taxon>Sar</taxon>
        <taxon>Stramenopiles</taxon>
        <taxon>Ochrophyta</taxon>
        <taxon>Bolidophyceae</taxon>
        <taxon>Parmales</taxon>
        <taxon>Triparmaceae</taxon>
        <taxon>Triparma</taxon>
    </lineage>
</organism>
<dbReference type="EMBL" id="BRXY01000065">
    <property type="protein sequence ID" value="GMH60434.1"/>
    <property type="molecule type" value="Genomic_DNA"/>
</dbReference>
<feature type="transmembrane region" description="Helical" evidence="7">
    <location>
        <begin position="467"/>
        <end position="487"/>
    </location>
</feature>
<evidence type="ECO:0000313" key="9">
    <source>
        <dbReference type="Proteomes" id="UP001165085"/>
    </source>
</evidence>
<dbReference type="PANTHER" id="PTHR12385:SF14">
    <property type="entry name" value="CHOLINE TRANSPORTER-LIKE 2"/>
    <property type="match status" value="1"/>
</dbReference>
<keyword evidence="6" id="KW-0325">Glycoprotein</keyword>
<keyword evidence="5 7" id="KW-0472">Membrane</keyword>
<reference evidence="9" key="1">
    <citation type="journal article" date="2023" name="Commun. Biol.">
        <title>Genome analysis of Parmales, the sister group of diatoms, reveals the evolutionary specialization of diatoms from phago-mixotrophs to photoautotrophs.</title>
        <authorList>
            <person name="Ban H."/>
            <person name="Sato S."/>
            <person name="Yoshikawa S."/>
            <person name="Yamada K."/>
            <person name="Nakamura Y."/>
            <person name="Ichinomiya M."/>
            <person name="Sato N."/>
            <person name="Blanc-Mathieu R."/>
            <person name="Endo H."/>
            <person name="Kuwata A."/>
            <person name="Ogata H."/>
        </authorList>
    </citation>
    <scope>NUCLEOTIDE SEQUENCE [LARGE SCALE GENOMIC DNA]</scope>
    <source>
        <strain evidence="9">NIES 3701</strain>
    </source>
</reference>
<evidence type="ECO:0000256" key="5">
    <source>
        <dbReference type="ARBA" id="ARBA00023136"/>
    </source>
</evidence>
<sequence length="675" mass="73866">MAEEKKEEMGEKMVAPADFSGPMDKRGCTDILCLLLIIAHWVAMTALGAFAVSSGDYRLVLNPMDIAGNVCGIKYGDNVDMTDYPYLYYINYALVGVCVSECPKVSEVGGAPAAADPFTTIGTEGVISITGGNDFSGITMNADAYDFSTSCDGSNTDTDCYNPTGDYVAQGKGYAFFALDTVDFMNRCSLSANATIYLEEMASTTAGNGEEEGFLSKLYSDLWTGMTWILGAGFCIAMVISFVYTYLLRIPGVLFLLIWGCIAAVFAMLLGMGGYAYNEQQLWRDADPRVHDDTEADALLYVGYFFMGCSGVWFLLICFLRKRIQLALAIVKEAAKAIQAMTLIIVFPVMQCAGFVIFMVVWMVYAVYLASLGDPTTTGICTDILGVTETLCSGISGAIWIPYQEFIYDDDTTKMGWYLLFCYFWSSQFIIAVGQIVIAMCVAKWYFCRDKSTISSATVFSSIKDSFYYHTGTAAFGSLLIAIIKMIRAAIAYAQKKAKQSGNKAAQAILCALQCYMWCMEKCMKFLNKNAYIQTAIFGTHFCASAKNAFFLILRNIARIGACTIVSEFVIIIGKMFICVITGGIAYMGMGSQAEAGDIDLNSPIGPVVMIMILSWFTASMFMNIFGMAISTILQCFIADEEMFDPQTRFAEAELASFIDANGAPPKAEKEDNTL</sequence>
<comment type="similarity">
    <text evidence="2 7">Belongs to the CTL (choline transporter-like) family.</text>
</comment>
<evidence type="ECO:0000256" key="4">
    <source>
        <dbReference type="ARBA" id="ARBA00022989"/>
    </source>
</evidence>
<comment type="function">
    <text evidence="7">Choline transporter.</text>
</comment>
<feature type="transmembrane region" description="Helical" evidence="7">
    <location>
        <begin position="254"/>
        <end position="278"/>
    </location>
</feature>
<comment type="subcellular location">
    <subcellularLocation>
        <location evidence="7">Cell membrane</location>
        <topology evidence="7">Multi-pass membrane protein</topology>
    </subcellularLocation>
    <subcellularLocation>
        <location evidence="1">Membrane</location>
        <topology evidence="1">Multi-pass membrane protein</topology>
    </subcellularLocation>
</comment>
<feature type="transmembrane region" description="Helical" evidence="7">
    <location>
        <begin position="608"/>
        <end position="634"/>
    </location>
</feature>
<dbReference type="Proteomes" id="UP001165085">
    <property type="component" value="Unassembled WGS sequence"/>
</dbReference>
<evidence type="ECO:0000256" key="3">
    <source>
        <dbReference type="ARBA" id="ARBA00022692"/>
    </source>
</evidence>